<keyword evidence="1 4" id="KW-0349">Heme</keyword>
<dbReference type="GO" id="GO:0009055">
    <property type="term" value="F:electron transfer activity"/>
    <property type="evidence" value="ECO:0007669"/>
    <property type="project" value="InterPro"/>
</dbReference>
<evidence type="ECO:0000256" key="2">
    <source>
        <dbReference type="ARBA" id="ARBA00022723"/>
    </source>
</evidence>
<dbReference type="PROSITE" id="PS51007">
    <property type="entry name" value="CYTC"/>
    <property type="match status" value="1"/>
</dbReference>
<keyword evidence="2 4" id="KW-0479">Metal-binding</keyword>
<sequence>MRTVLLAAIAAVATGGAWWLWGQSDAARPAEEGQALVAVTMPATLSPEAKAGQQAFAANCASCHGTDAEGRAGIAPPLIHKIYEPSHHGDMAFVLAARNGVRAHHWPFGNMAPVPGLTDPELAGIIRFVREVQVANGIR</sequence>
<accession>A0A099EUF9</accession>
<evidence type="ECO:0000256" key="3">
    <source>
        <dbReference type="ARBA" id="ARBA00023004"/>
    </source>
</evidence>
<dbReference type="InterPro" id="IPR036909">
    <property type="entry name" value="Cyt_c-like_dom_sf"/>
</dbReference>
<comment type="caution">
    <text evidence="6">The sequence shown here is derived from an EMBL/GenBank/DDBJ whole genome shotgun (WGS) entry which is preliminary data.</text>
</comment>
<evidence type="ECO:0000256" key="1">
    <source>
        <dbReference type="ARBA" id="ARBA00022617"/>
    </source>
</evidence>
<proteinExistence type="predicted"/>
<protein>
    <submittedName>
        <fullName evidence="6">Cytochrome C</fullName>
    </submittedName>
</protein>
<evidence type="ECO:0000313" key="7">
    <source>
        <dbReference type="Proteomes" id="UP000029917"/>
    </source>
</evidence>
<dbReference type="STRING" id="690417.IC63_16965"/>
<name>A0A099EUF9_9RHOB</name>
<gene>
    <name evidence="6" type="ORF">IC63_16965</name>
</gene>
<dbReference type="Gene3D" id="1.10.760.10">
    <property type="entry name" value="Cytochrome c-like domain"/>
    <property type="match status" value="1"/>
</dbReference>
<evidence type="ECO:0000259" key="5">
    <source>
        <dbReference type="PROSITE" id="PS51007"/>
    </source>
</evidence>
<keyword evidence="3 4" id="KW-0408">Iron</keyword>
<dbReference type="RefSeq" id="WP_036722580.1">
    <property type="nucleotide sequence ID" value="NZ_JRKS01000112.1"/>
</dbReference>
<dbReference type="EMBL" id="JRKS01000112">
    <property type="protein sequence ID" value="KGJ01518.1"/>
    <property type="molecule type" value="Genomic_DNA"/>
</dbReference>
<evidence type="ECO:0000313" key="6">
    <source>
        <dbReference type="EMBL" id="KGJ01518.1"/>
    </source>
</evidence>
<dbReference type="SUPFAM" id="SSF46626">
    <property type="entry name" value="Cytochrome c"/>
    <property type="match status" value="1"/>
</dbReference>
<reference evidence="6 7" key="2">
    <citation type="submission" date="2014-10" db="EMBL/GenBank/DDBJ databases">
        <title>Paracoccus sanguinis sp. nov., isolated from clinical specimens of New York State patients.</title>
        <authorList>
            <person name="Mingle L.A."/>
            <person name="Cole J.A."/>
            <person name="Lapierre P."/>
            <person name="Musser K.A."/>
        </authorList>
    </citation>
    <scope>NUCLEOTIDE SEQUENCE [LARGE SCALE GENOMIC DNA]</scope>
    <source>
        <strain evidence="6 7">HAMBI 3106</strain>
    </source>
</reference>
<dbReference type="Proteomes" id="UP000029917">
    <property type="component" value="Unassembled WGS sequence"/>
</dbReference>
<keyword evidence="7" id="KW-1185">Reference proteome</keyword>
<dbReference type="AlphaFoldDB" id="A0A099EUF9"/>
<reference evidence="6 7" key="1">
    <citation type="submission" date="2014-09" db="EMBL/GenBank/DDBJ databases">
        <authorList>
            <person name="McGinnis J.M."/>
            <person name="Wolfgang W.J."/>
        </authorList>
    </citation>
    <scope>NUCLEOTIDE SEQUENCE [LARGE SCALE GENOMIC DNA]</scope>
    <source>
        <strain evidence="6 7">HAMBI 3106</strain>
    </source>
</reference>
<evidence type="ECO:0000256" key="4">
    <source>
        <dbReference type="PROSITE-ProRule" id="PRU00433"/>
    </source>
</evidence>
<dbReference type="Pfam" id="PF00034">
    <property type="entry name" value="Cytochrom_C"/>
    <property type="match status" value="1"/>
</dbReference>
<dbReference type="GO" id="GO:0046872">
    <property type="term" value="F:metal ion binding"/>
    <property type="evidence" value="ECO:0007669"/>
    <property type="project" value="UniProtKB-KW"/>
</dbReference>
<dbReference type="InterPro" id="IPR009056">
    <property type="entry name" value="Cyt_c-like_dom"/>
</dbReference>
<organism evidence="6 7">
    <name type="scientific">Paracoccus sphaerophysae</name>
    <dbReference type="NCBI Taxonomy" id="690417"/>
    <lineage>
        <taxon>Bacteria</taxon>
        <taxon>Pseudomonadati</taxon>
        <taxon>Pseudomonadota</taxon>
        <taxon>Alphaproteobacteria</taxon>
        <taxon>Rhodobacterales</taxon>
        <taxon>Paracoccaceae</taxon>
        <taxon>Paracoccus</taxon>
    </lineage>
</organism>
<dbReference type="GO" id="GO:0020037">
    <property type="term" value="F:heme binding"/>
    <property type="evidence" value="ECO:0007669"/>
    <property type="project" value="InterPro"/>
</dbReference>
<feature type="domain" description="Cytochrome c" evidence="5">
    <location>
        <begin position="47"/>
        <end position="133"/>
    </location>
</feature>
<dbReference type="OrthoDB" id="7854060at2"/>